<dbReference type="Gene3D" id="1.10.472.10">
    <property type="entry name" value="Cyclin-like"/>
    <property type="match status" value="2"/>
</dbReference>
<evidence type="ECO:0000259" key="10">
    <source>
        <dbReference type="SMART" id="SM00385"/>
    </source>
</evidence>
<dbReference type="Proteomes" id="UP000186922">
    <property type="component" value="Unassembled WGS sequence"/>
</dbReference>
<dbReference type="OrthoDB" id="10266018at2759"/>
<keyword evidence="5" id="KW-0805">Transcription regulation</keyword>
<comment type="caution">
    <text evidence="11">The sequence shown here is derived from an EMBL/GenBank/DDBJ whole genome shotgun (WGS) entry which is preliminary data.</text>
</comment>
<dbReference type="InterPro" id="IPR006671">
    <property type="entry name" value="Cyclin_N"/>
</dbReference>
<evidence type="ECO:0000256" key="9">
    <source>
        <dbReference type="RuleBase" id="RU000383"/>
    </source>
</evidence>
<dbReference type="PANTHER" id="PTHR10026">
    <property type="entry name" value="CYCLIN"/>
    <property type="match status" value="1"/>
</dbReference>
<keyword evidence="8" id="KW-0539">Nucleus</keyword>
<dbReference type="Pfam" id="PF16899">
    <property type="entry name" value="Cyclin_C_2"/>
    <property type="match status" value="1"/>
</dbReference>
<dbReference type="CDD" id="cd20513">
    <property type="entry name" value="CYCLIN_CCNC_rpt1"/>
    <property type="match status" value="1"/>
</dbReference>
<dbReference type="CDD" id="cd20514">
    <property type="entry name" value="CYCLIN_CCNC_rpt2"/>
    <property type="match status" value="1"/>
</dbReference>
<dbReference type="InterPro" id="IPR043198">
    <property type="entry name" value="Cyclin/Ssn8"/>
</dbReference>
<dbReference type="InterPro" id="IPR013763">
    <property type="entry name" value="Cyclin-like_dom"/>
</dbReference>
<dbReference type="InterPro" id="IPR031658">
    <property type="entry name" value="Cyclin_C_2"/>
</dbReference>
<organism evidence="11 12">
    <name type="scientific">Ramazzottius varieornatus</name>
    <name type="common">Water bear</name>
    <name type="synonym">Tardigrade</name>
    <dbReference type="NCBI Taxonomy" id="947166"/>
    <lineage>
        <taxon>Eukaryota</taxon>
        <taxon>Metazoa</taxon>
        <taxon>Ecdysozoa</taxon>
        <taxon>Tardigrada</taxon>
        <taxon>Eutardigrada</taxon>
        <taxon>Parachela</taxon>
        <taxon>Hypsibioidea</taxon>
        <taxon>Ramazzottiidae</taxon>
        <taxon>Ramazzottius</taxon>
    </lineage>
</organism>
<evidence type="ECO:0000313" key="12">
    <source>
        <dbReference type="Proteomes" id="UP000186922"/>
    </source>
</evidence>
<feature type="domain" description="Cyclin-like" evidence="10">
    <location>
        <begin position="46"/>
        <end position="144"/>
    </location>
</feature>
<dbReference type="InterPro" id="IPR036915">
    <property type="entry name" value="Cyclin-like_sf"/>
</dbReference>
<gene>
    <name evidence="11" type="primary">RvY_08376</name>
    <name evidence="11" type="synonym">RvY_08376.2</name>
    <name evidence="11" type="ORF">RvY_08376-2</name>
</gene>
<dbReference type="STRING" id="947166.A0A1D1VDQ8"/>
<dbReference type="FunFam" id="1.10.472.10:FF:000015">
    <property type="entry name" value="Putative cyclin-c"/>
    <property type="match status" value="1"/>
</dbReference>
<feature type="domain" description="Cyclin-like" evidence="10">
    <location>
        <begin position="157"/>
        <end position="245"/>
    </location>
</feature>
<sequence length="274" mass="32083">MAGNFWLSSHCQQWLFDRQDLQRDRQIDYAVLTEDEYQKILIFYAGVIQAIGEQLKIKQQVVATATVYFRRFYTRNSLKSIDPLLLAPTCLYLASKVEEFGVISNSRFSTVCQNIVKNKYGFAFQQEFPYKINNIFECEFYLLEMMDCCLIVFHPYRPLVQYCQDLGASLDKKEPAQMDAILQMAWKTVNDTLRTDLSLLYPPYLIALACLQIACLTLQKDFKQWFAELNIDLEKMMEIVKVILNLYDSWKTFDERKEIPALLAKIPKPKSPPR</sequence>
<comment type="similarity">
    <text evidence="2">Belongs to the cyclin family. Cyclin C subfamily.</text>
</comment>
<evidence type="ECO:0000256" key="1">
    <source>
        <dbReference type="ARBA" id="ARBA00004123"/>
    </source>
</evidence>
<keyword evidence="12" id="KW-1185">Reference proteome</keyword>
<protein>
    <recommendedName>
        <fullName evidence="3">Cyclin-C</fullName>
    </recommendedName>
</protein>
<dbReference type="EMBL" id="BDGG01000004">
    <property type="protein sequence ID" value="GAU97013.1"/>
    <property type="molecule type" value="Genomic_DNA"/>
</dbReference>
<evidence type="ECO:0000256" key="7">
    <source>
        <dbReference type="ARBA" id="ARBA00023163"/>
    </source>
</evidence>
<dbReference type="Pfam" id="PF00134">
    <property type="entry name" value="Cyclin_N"/>
    <property type="match status" value="1"/>
</dbReference>
<evidence type="ECO:0000256" key="6">
    <source>
        <dbReference type="ARBA" id="ARBA00023127"/>
    </source>
</evidence>
<dbReference type="GO" id="GO:0006357">
    <property type="term" value="P:regulation of transcription by RNA polymerase II"/>
    <property type="evidence" value="ECO:0007669"/>
    <property type="project" value="InterPro"/>
</dbReference>
<dbReference type="AlphaFoldDB" id="A0A1D1VDQ8"/>
<dbReference type="PIRSF" id="PIRSF028758">
    <property type="entry name" value="Cyclin, C/H/G types"/>
    <property type="match status" value="1"/>
</dbReference>
<keyword evidence="4" id="KW-0678">Repressor</keyword>
<dbReference type="GO" id="GO:0032991">
    <property type="term" value="C:protein-containing complex"/>
    <property type="evidence" value="ECO:0007669"/>
    <property type="project" value="UniProtKB-ARBA"/>
</dbReference>
<dbReference type="SUPFAM" id="SSF47954">
    <property type="entry name" value="Cyclin-like"/>
    <property type="match status" value="2"/>
</dbReference>
<evidence type="ECO:0000256" key="5">
    <source>
        <dbReference type="ARBA" id="ARBA00023015"/>
    </source>
</evidence>
<evidence type="ECO:0000256" key="4">
    <source>
        <dbReference type="ARBA" id="ARBA00022491"/>
    </source>
</evidence>
<evidence type="ECO:0000256" key="3">
    <source>
        <dbReference type="ARBA" id="ARBA00019492"/>
    </source>
</evidence>
<dbReference type="GO" id="GO:0005634">
    <property type="term" value="C:nucleus"/>
    <property type="evidence" value="ECO:0007669"/>
    <property type="project" value="UniProtKB-SubCell"/>
</dbReference>
<dbReference type="GO" id="GO:0016538">
    <property type="term" value="F:cyclin-dependent protein serine/threonine kinase regulator activity"/>
    <property type="evidence" value="ECO:0007669"/>
    <property type="project" value="InterPro"/>
</dbReference>
<reference evidence="11 12" key="1">
    <citation type="journal article" date="2016" name="Nat. Commun.">
        <title>Extremotolerant tardigrade genome and improved radiotolerance of human cultured cells by tardigrade-unique protein.</title>
        <authorList>
            <person name="Hashimoto T."/>
            <person name="Horikawa D.D."/>
            <person name="Saito Y."/>
            <person name="Kuwahara H."/>
            <person name="Kozuka-Hata H."/>
            <person name="Shin-I T."/>
            <person name="Minakuchi Y."/>
            <person name="Ohishi K."/>
            <person name="Motoyama A."/>
            <person name="Aizu T."/>
            <person name="Enomoto A."/>
            <person name="Kondo K."/>
            <person name="Tanaka S."/>
            <person name="Hara Y."/>
            <person name="Koshikawa S."/>
            <person name="Sagara H."/>
            <person name="Miura T."/>
            <person name="Yokobori S."/>
            <person name="Miyagawa K."/>
            <person name="Suzuki Y."/>
            <person name="Kubo T."/>
            <person name="Oyama M."/>
            <person name="Kohara Y."/>
            <person name="Fujiyama A."/>
            <person name="Arakawa K."/>
            <person name="Katayama T."/>
            <person name="Toyoda A."/>
            <person name="Kunieda T."/>
        </authorList>
    </citation>
    <scope>NUCLEOTIDE SEQUENCE [LARGE SCALE GENOMIC DNA]</scope>
    <source>
        <strain evidence="11 12">YOKOZUNA-1</strain>
    </source>
</reference>
<evidence type="ECO:0000256" key="8">
    <source>
        <dbReference type="ARBA" id="ARBA00023242"/>
    </source>
</evidence>
<accession>A0A1D1VDQ8</accession>
<evidence type="ECO:0000313" key="11">
    <source>
        <dbReference type="EMBL" id="GAU97013.1"/>
    </source>
</evidence>
<dbReference type="SMART" id="SM00385">
    <property type="entry name" value="CYCLIN"/>
    <property type="match status" value="2"/>
</dbReference>
<proteinExistence type="inferred from homology"/>
<keyword evidence="7" id="KW-0804">Transcription</keyword>
<evidence type="ECO:0000256" key="2">
    <source>
        <dbReference type="ARBA" id="ARBA00008638"/>
    </source>
</evidence>
<name>A0A1D1VDQ8_RAMVA</name>
<keyword evidence="6 9" id="KW-0195">Cyclin</keyword>
<comment type="subcellular location">
    <subcellularLocation>
        <location evidence="1">Nucleus</location>
    </subcellularLocation>
</comment>